<dbReference type="Pfam" id="PF10294">
    <property type="entry name" value="Methyltransf_16"/>
    <property type="match status" value="1"/>
</dbReference>
<dbReference type="CDD" id="cd02440">
    <property type="entry name" value="AdoMet_MTases"/>
    <property type="match status" value="1"/>
</dbReference>
<accession>A0A6A4HEK5</accession>
<dbReference type="OrthoDB" id="407325at2759"/>
<evidence type="ECO:0000313" key="2">
    <source>
        <dbReference type="Proteomes" id="UP000799118"/>
    </source>
</evidence>
<sequence length="288" mass="32105">MSLDSEKLDPEEILNSSLETLYDYQPITLTSTGSVFTYALKSASAASTTVTLRTPDTDASNWSLHASSIWASSKYLADNVDHLHLQSHLDQRTSPDEKIRLLELGAGAGLPGIVIAKSHPEILVTVSDYPDVQLIRTLSENIANNQVSANCHARAYAWGSDPHVLLRGDSDQYSDRGFDAIIAADTLWNSDLHGIFIDSLRRTLRKSSSSRAHLVAGLHTGRYTLQSFFDAALQSGFVFESLEERERSGTAKRNWDVTRAEQEDEKERRKWLVWIVLKWPTDSVNESA</sequence>
<gene>
    <name evidence="1" type="ORF">BT96DRAFT_921809</name>
</gene>
<name>A0A6A4HEK5_9AGAR</name>
<dbReference type="GO" id="GO:0008757">
    <property type="term" value="F:S-adenosylmethionine-dependent methyltransferase activity"/>
    <property type="evidence" value="ECO:0007669"/>
    <property type="project" value="UniProtKB-ARBA"/>
</dbReference>
<dbReference type="InterPro" id="IPR029063">
    <property type="entry name" value="SAM-dependent_MTases_sf"/>
</dbReference>
<dbReference type="SUPFAM" id="SSF53335">
    <property type="entry name" value="S-adenosyl-L-methionine-dependent methyltransferases"/>
    <property type="match status" value="1"/>
</dbReference>
<dbReference type="Proteomes" id="UP000799118">
    <property type="component" value="Unassembled WGS sequence"/>
</dbReference>
<proteinExistence type="predicted"/>
<evidence type="ECO:0008006" key="3">
    <source>
        <dbReference type="Google" id="ProtNLM"/>
    </source>
</evidence>
<dbReference type="EMBL" id="ML769506">
    <property type="protein sequence ID" value="KAE9396872.1"/>
    <property type="molecule type" value="Genomic_DNA"/>
</dbReference>
<dbReference type="Gene3D" id="3.40.50.150">
    <property type="entry name" value="Vaccinia Virus protein VP39"/>
    <property type="match status" value="1"/>
</dbReference>
<reference evidence="1" key="1">
    <citation type="journal article" date="2019" name="Environ. Microbiol.">
        <title>Fungal ecological strategies reflected in gene transcription - a case study of two litter decomposers.</title>
        <authorList>
            <person name="Barbi F."/>
            <person name="Kohler A."/>
            <person name="Barry K."/>
            <person name="Baskaran P."/>
            <person name="Daum C."/>
            <person name="Fauchery L."/>
            <person name="Ihrmark K."/>
            <person name="Kuo A."/>
            <person name="LaButti K."/>
            <person name="Lipzen A."/>
            <person name="Morin E."/>
            <person name="Grigoriev I.V."/>
            <person name="Henrissat B."/>
            <person name="Lindahl B."/>
            <person name="Martin F."/>
        </authorList>
    </citation>
    <scope>NUCLEOTIDE SEQUENCE</scope>
    <source>
        <strain evidence="1">JB14</strain>
    </source>
</reference>
<dbReference type="InterPro" id="IPR019410">
    <property type="entry name" value="Methyltransf_16"/>
</dbReference>
<organism evidence="1 2">
    <name type="scientific">Gymnopus androsaceus JB14</name>
    <dbReference type="NCBI Taxonomy" id="1447944"/>
    <lineage>
        <taxon>Eukaryota</taxon>
        <taxon>Fungi</taxon>
        <taxon>Dikarya</taxon>
        <taxon>Basidiomycota</taxon>
        <taxon>Agaricomycotina</taxon>
        <taxon>Agaricomycetes</taxon>
        <taxon>Agaricomycetidae</taxon>
        <taxon>Agaricales</taxon>
        <taxon>Marasmiineae</taxon>
        <taxon>Omphalotaceae</taxon>
        <taxon>Gymnopus</taxon>
    </lineage>
</organism>
<keyword evidence="2" id="KW-1185">Reference proteome</keyword>
<dbReference type="PANTHER" id="PTHR14614">
    <property type="entry name" value="HEPATOCELLULAR CARCINOMA-ASSOCIATED ANTIGEN"/>
    <property type="match status" value="1"/>
</dbReference>
<protein>
    <recommendedName>
        <fullName evidence="3">Nicotinamide N-methyltransferase</fullName>
    </recommendedName>
</protein>
<dbReference type="AlphaFoldDB" id="A0A6A4HEK5"/>
<evidence type="ECO:0000313" key="1">
    <source>
        <dbReference type="EMBL" id="KAE9396872.1"/>
    </source>
</evidence>